<organism evidence="1">
    <name type="scientific">Cacopsylla melanoneura</name>
    <dbReference type="NCBI Taxonomy" id="428564"/>
    <lineage>
        <taxon>Eukaryota</taxon>
        <taxon>Metazoa</taxon>
        <taxon>Ecdysozoa</taxon>
        <taxon>Arthropoda</taxon>
        <taxon>Hexapoda</taxon>
        <taxon>Insecta</taxon>
        <taxon>Pterygota</taxon>
        <taxon>Neoptera</taxon>
        <taxon>Paraneoptera</taxon>
        <taxon>Hemiptera</taxon>
        <taxon>Sternorrhyncha</taxon>
        <taxon>Psylloidea</taxon>
        <taxon>Psyllidae</taxon>
        <taxon>Psyllinae</taxon>
        <taxon>Cacopsylla</taxon>
    </lineage>
</organism>
<name>A0A8D8M4M1_9HEMI</name>
<evidence type="ECO:0000313" key="1">
    <source>
        <dbReference type="EMBL" id="CAG6622130.1"/>
    </source>
</evidence>
<proteinExistence type="predicted"/>
<sequence length="117" mass="13690">MKVRYSFQNLPREIFDHLMCSSTGKFSLFLLSLADISLLIVWKFKEILPTVLICFNYRTMTFPFASNDLAICSVSSRYTYQRVDTSPYNLLLNYTTKYLSGFLGLLFSRQTIRTRAR</sequence>
<dbReference type="EMBL" id="HBUF01051912">
    <property type="protein sequence ID" value="CAG6622130.1"/>
    <property type="molecule type" value="Transcribed_RNA"/>
</dbReference>
<dbReference type="EMBL" id="HBUF01051913">
    <property type="protein sequence ID" value="CAG6622131.1"/>
    <property type="molecule type" value="Transcribed_RNA"/>
</dbReference>
<accession>A0A8D8M4M1</accession>
<reference evidence="1" key="1">
    <citation type="submission" date="2021-05" db="EMBL/GenBank/DDBJ databases">
        <authorList>
            <person name="Alioto T."/>
            <person name="Alioto T."/>
            <person name="Gomez Garrido J."/>
        </authorList>
    </citation>
    <scope>NUCLEOTIDE SEQUENCE</scope>
</reference>
<protein>
    <submittedName>
        <fullName evidence="1">Uncharacterized protein</fullName>
    </submittedName>
</protein>
<dbReference type="AlphaFoldDB" id="A0A8D8M4M1"/>